<keyword evidence="4" id="KW-0067">ATP-binding</keyword>
<dbReference type="EMBL" id="JAAAID010000014">
    <property type="protein sequence ID" value="KAG0024528.1"/>
    <property type="molecule type" value="Genomic_DNA"/>
</dbReference>
<dbReference type="InterPro" id="IPR016135">
    <property type="entry name" value="UBQ-conjugating_enzyme/RWD"/>
</dbReference>
<feature type="compositionally biased region" description="Polar residues" evidence="7">
    <location>
        <begin position="231"/>
        <end position="258"/>
    </location>
</feature>
<evidence type="ECO:0000256" key="6">
    <source>
        <dbReference type="ARBA" id="ARBA00060772"/>
    </source>
</evidence>
<dbReference type="SUPFAM" id="SSF54495">
    <property type="entry name" value="UBC-like"/>
    <property type="match status" value="1"/>
</dbReference>
<dbReference type="Pfam" id="PF24385">
    <property type="entry name" value="DSRM_DHX29"/>
    <property type="match status" value="1"/>
</dbReference>
<comment type="similarity">
    <text evidence="6">Belongs to the DExH box helicase family.</text>
</comment>
<feature type="domain" description="RWD" evidence="8">
    <location>
        <begin position="452"/>
        <end position="559"/>
    </location>
</feature>
<dbReference type="InterPro" id="IPR027417">
    <property type="entry name" value="P-loop_NTPase"/>
</dbReference>
<dbReference type="PANTHER" id="PTHR18934:SF145">
    <property type="entry name" value="ATP-DEPENDENT RNA HELICASE DHX57-RELATED"/>
    <property type="match status" value="1"/>
</dbReference>
<evidence type="ECO:0000313" key="12">
    <source>
        <dbReference type="Proteomes" id="UP000703661"/>
    </source>
</evidence>
<dbReference type="Pfam" id="PF00271">
    <property type="entry name" value="Helicase_C"/>
    <property type="match status" value="1"/>
</dbReference>
<dbReference type="InterPro" id="IPR048333">
    <property type="entry name" value="HA2_WH"/>
</dbReference>
<dbReference type="Gene3D" id="3.10.110.10">
    <property type="entry name" value="Ubiquitin Conjugating Enzyme"/>
    <property type="match status" value="1"/>
</dbReference>
<dbReference type="SMART" id="SM00487">
    <property type="entry name" value="DEXDc"/>
    <property type="match status" value="1"/>
</dbReference>
<evidence type="ECO:0000259" key="10">
    <source>
        <dbReference type="PROSITE" id="PS51194"/>
    </source>
</evidence>
<dbReference type="PANTHER" id="PTHR18934">
    <property type="entry name" value="ATP-DEPENDENT RNA HELICASE"/>
    <property type="match status" value="1"/>
</dbReference>
<dbReference type="GO" id="GO:0005524">
    <property type="term" value="F:ATP binding"/>
    <property type="evidence" value="ECO:0007669"/>
    <property type="project" value="UniProtKB-KW"/>
</dbReference>
<dbReference type="SUPFAM" id="SSF54768">
    <property type="entry name" value="dsRNA-binding domain-like"/>
    <property type="match status" value="1"/>
</dbReference>
<dbReference type="InterPro" id="IPR059023">
    <property type="entry name" value="RNA_hel_CTD"/>
</dbReference>
<dbReference type="Pfam" id="PF05773">
    <property type="entry name" value="RWD"/>
    <property type="match status" value="1"/>
</dbReference>
<dbReference type="SUPFAM" id="SSF46934">
    <property type="entry name" value="UBA-like"/>
    <property type="match status" value="1"/>
</dbReference>
<dbReference type="SUPFAM" id="SSF52540">
    <property type="entry name" value="P-loop containing nucleoside triphosphate hydrolases"/>
    <property type="match status" value="1"/>
</dbReference>
<dbReference type="Gene3D" id="1.20.120.1080">
    <property type="match status" value="1"/>
</dbReference>
<dbReference type="CDD" id="cd18791">
    <property type="entry name" value="SF2_C_RHA"/>
    <property type="match status" value="1"/>
</dbReference>
<feature type="compositionally biased region" description="Polar residues" evidence="7">
    <location>
        <begin position="16"/>
        <end position="35"/>
    </location>
</feature>
<dbReference type="Pfam" id="PF04408">
    <property type="entry name" value="WHD_HA2"/>
    <property type="match status" value="1"/>
</dbReference>
<evidence type="ECO:0000256" key="7">
    <source>
        <dbReference type="SAM" id="MobiDB-lite"/>
    </source>
</evidence>
<dbReference type="Gene3D" id="3.30.160.20">
    <property type="match status" value="1"/>
</dbReference>
<dbReference type="GO" id="GO:0004386">
    <property type="term" value="F:helicase activity"/>
    <property type="evidence" value="ECO:0007669"/>
    <property type="project" value="UniProtKB-KW"/>
</dbReference>
<dbReference type="Pfam" id="PF26026">
    <property type="entry name" value="RNA_hel_CTD"/>
    <property type="match status" value="1"/>
</dbReference>
<dbReference type="InterPro" id="IPR009060">
    <property type="entry name" value="UBA-like_sf"/>
</dbReference>
<dbReference type="Gene3D" id="3.40.50.300">
    <property type="entry name" value="P-loop containing nucleotide triphosphate hydrolases"/>
    <property type="match status" value="2"/>
</dbReference>
<evidence type="ECO:0008006" key="13">
    <source>
        <dbReference type="Google" id="ProtNLM"/>
    </source>
</evidence>
<keyword evidence="3" id="KW-0347">Helicase</keyword>
<feature type="region of interest" description="Disordered" evidence="7">
    <location>
        <begin position="16"/>
        <end position="72"/>
    </location>
</feature>
<keyword evidence="5" id="KW-0694">RNA-binding</keyword>
<keyword evidence="2" id="KW-0378">Hydrolase</keyword>
<dbReference type="CDD" id="cd17917">
    <property type="entry name" value="DEXHc_RHA-like"/>
    <property type="match status" value="1"/>
</dbReference>
<evidence type="ECO:0000313" key="11">
    <source>
        <dbReference type="EMBL" id="KAG0024528.1"/>
    </source>
</evidence>
<dbReference type="InterPro" id="IPR056890">
    <property type="entry name" value="UBA_DHX29-like"/>
</dbReference>
<feature type="region of interest" description="Disordered" evidence="7">
    <location>
        <begin position="222"/>
        <end position="272"/>
    </location>
</feature>
<keyword evidence="1" id="KW-0547">Nucleotide-binding</keyword>
<dbReference type="SMART" id="SM00490">
    <property type="entry name" value="HELICc"/>
    <property type="match status" value="1"/>
</dbReference>
<organism evidence="11 12">
    <name type="scientific">Entomortierella chlamydospora</name>
    <dbReference type="NCBI Taxonomy" id="101097"/>
    <lineage>
        <taxon>Eukaryota</taxon>
        <taxon>Fungi</taxon>
        <taxon>Fungi incertae sedis</taxon>
        <taxon>Mucoromycota</taxon>
        <taxon>Mortierellomycotina</taxon>
        <taxon>Mortierellomycetes</taxon>
        <taxon>Mortierellales</taxon>
        <taxon>Mortierellaceae</taxon>
        <taxon>Entomortierella</taxon>
    </lineage>
</organism>
<keyword evidence="12" id="KW-1185">Reference proteome</keyword>
<dbReference type="PROSITE" id="PS50908">
    <property type="entry name" value="RWD"/>
    <property type="match status" value="1"/>
</dbReference>
<dbReference type="GO" id="GO:0003723">
    <property type="term" value="F:RNA binding"/>
    <property type="evidence" value="ECO:0007669"/>
    <property type="project" value="UniProtKB-KW"/>
</dbReference>
<evidence type="ECO:0000256" key="5">
    <source>
        <dbReference type="ARBA" id="ARBA00022884"/>
    </source>
</evidence>
<dbReference type="InterPro" id="IPR007502">
    <property type="entry name" value="Helicase-assoc_dom"/>
</dbReference>
<dbReference type="Proteomes" id="UP000703661">
    <property type="component" value="Unassembled WGS sequence"/>
</dbReference>
<evidence type="ECO:0000256" key="2">
    <source>
        <dbReference type="ARBA" id="ARBA00022801"/>
    </source>
</evidence>
<protein>
    <recommendedName>
        <fullName evidence="13">P-loop containing nucleoside triphosphate hydrolase protein</fullName>
    </recommendedName>
</protein>
<evidence type="ECO:0000256" key="3">
    <source>
        <dbReference type="ARBA" id="ARBA00022806"/>
    </source>
</evidence>
<dbReference type="Pfam" id="PF07717">
    <property type="entry name" value="OB_NTP_bind"/>
    <property type="match status" value="1"/>
</dbReference>
<dbReference type="GO" id="GO:0016787">
    <property type="term" value="F:hydrolase activity"/>
    <property type="evidence" value="ECO:0007669"/>
    <property type="project" value="UniProtKB-KW"/>
</dbReference>
<dbReference type="FunFam" id="3.40.50.300:FF:000526">
    <property type="entry name" value="DExH-box ATP-dependent RNA helicase DExH3"/>
    <property type="match status" value="1"/>
</dbReference>
<dbReference type="InterPro" id="IPR006575">
    <property type="entry name" value="RWD_dom"/>
</dbReference>
<evidence type="ECO:0000256" key="1">
    <source>
        <dbReference type="ARBA" id="ARBA00022741"/>
    </source>
</evidence>
<accession>A0A9P6N484</accession>
<dbReference type="Pfam" id="PF00270">
    <property type="entry name" value="DEAD"/>
    <property type="match status" value="1"/>
</dbReference>
<dbReference type="SMART" id="SM00591">
    <property type="entry name" value="RWD"/>
    <property type="match status" value="1"/>
</dbReference>
<evidence type="ECO:0000259" key="8">
    <source>
        <dbReference type="PROSITE" id="PS50908"/>
    </source>
</evidence>
<dbReference type="FunFam" id="1.20.120.1080:FF:000002">
    <property type="entry name" value="Putative ATP-dependent RNA helicase DHX36"/>
    <property type="match status" value="1"/>
</dbReference>
<name>A0A9P6N484_9FUNG</name>
<dbReference type="CDD" id="cd23827">
    <property type="entry name" value="RWD_YLR419W-like"/>
    <property type="match status" value="1"/>
</dbReference>
<feature type="domain" description="Helicase ATP-binding" evidence="9">
    <location>
        <begin position="673"/>
        <end position="840"/>
    </location>
</feature>
<feature type="domain" description="Helicase C-terminal" evidence="10">
    <location>
        <begin position="926"/>
        <end position="1092"/>
    </location>
</feature>
<dbReference type="InterPro" id="IPR001650">
    <property type="entry name" value="Helicase_C-like"/>
</dbReference>
<dbReference type="PROSITE" id="PS51192">
    <property type="entry name" value="HELICASE_ATP_BIND_1"/>
    <property type="match status" value="1"/>
</dbReference>
<gene>
    <name evidence="11" type="ORF">BGZ80_001720</name>
</gene>
<feature type="compositionally biased region" description="Basic and acidic residues" evidence="7">
    <location>
        <begin position="261"/>
        <end position="270"/>
    </location>
</feature>
<dbReference type="Pfam" id="PF24899">
    <property type="entry name" value="UBA_DHX29"/>
    <property type="match status" value="1"/>
</dbReference>
<dbReference type="Pfam" id="PF21010">
    <property type="entry name" value="HA2_C"/>
    <property type="match status" value="1"/>
</dbReference>
<reference evidence="11" key="1">
    <citation type="journal article" date="2020" name="Fungal Divers.">
        <title>Resolving the Mortierellaceae phylogeny through synthesis of multi-gene phylogenetics and phylogenomics.</title>
        <authorList>
            <person name="Vandepol N."/>
            <person name="Liber J."/>
            <person name="Desiro A."/>
            <person name="Na H."/>
            <person name="Kennedy M."/>
            <person name="Barry K."/>
            <person name="Grigoriev I.V."/>
            <person name="Miller A.N."/>
            <person name="O'Donnell K."/>
            <person name="Stajich J.E."/>
            <person name="Bonito G."/>
        </authorList>
    </citation>
    <scope>NUCLEOTIDE SEQUENCE</scope>
    <source>
        <strain evidence="11">NRRL 2769</strain>
    </source>
</reference>
<comment type="caution">
    <text evidence="11">The sequence shown here is derived from an EMBL/GenBank/DDBJ whole genome shotgun (WGS) entry which is preliminary data.</text>
</comment>
<dbReference type="InterPro" id="IPR056328">
    <property type="entry name" value="DSRM_DHX29"/>
</dbReference>
<dbReference type="SMART" id="SM00847">
    <property type="entry name" value="HA2"/>
    <property type="match status" value="1"/>
</dbReference>
<evidence type="ECO:0000259" key="9">
    <source>
        <dbReference type="PROSITE" id="PS51192"/>
    </source>
</evidence>
<evidence type="ECO:0000256" key="4">
    <source>
        <dbReference type="ARBA" id="ARBA00022840"/>
    </source>
</evidence>
<dbReference type="InterPro" id="IPR011545">
    <property type="entry name" value="DEAD/DEAH_box_helicase_dom"/>
</dbReference>
<sequence>MYMFYDYICICNNSSNGATEQRSNGATEQQTSGKNSTPSDSSSAKSTAKGASANASGAKTGKGGKAALANEPEVPQVSKAVFPGWTGKTPSSLLHEHCQKLDWEKPTFDVKRKPQGFICVVVLGKRNRKTGQIETVPFEPQDIYKPTAVEARHFGATYALHRVSSHRNLMMMLPPGPRDLWSQLEAEKEKAGLSDQILYLQDPFISQAAKLQLQQQYHQQALQEQAKARSATPNKDTSNEIPTNHGPSEYASRSTLGGQDNDERQKKNWDKLPMVHMNQEMRAEVEDVVKKQMAGELYQTYIEEYGSQGEPMYNTTLSKALIRMGFRDRHVAEALQYCNDQASALDWLCLHVPEDDLPASFLQSNYNPTITTISHTSASLGREYAIKRLSTIGFTSSTCGQIYDLVGGDEDKALDELFRRLSFPKGQIPEDMVQDIPMEPESPEQLQELREDEMLALESIYDDRFKREGFCAKIKLETTLHNTKNAPKIELEIRIPTSSTYPFNQPPLFIINEPDLPSYLRLSIIQKTMQYAYRAMVLAMGGPIVYDVVEWIQENLRSILDNPPSLVQLTEGLIAVELTQDNKNQESLAYQENQDDIEPLLVKATNSKLSLNNTPARRDNKKPARRLNIKPNSPGSISLLKEYEDLLANNVSFQALQMARAKLPAWSFKDQLVKAVKENPVVIVCGETGCGKTTQVPQFILDSWIQECIGEHANIVCTQPRRIAAIGVAERVAVERSTDIGQQVGYAIRGENKSGRNTKLLFCTTGILLRRLHSDPTLQNITHVMVDEVHERSVDSDFLLIILRDLVRKRKDLKLILMSATINSELFSGYFDNCPVIEIPGFTHPVEELFMEQIVARTGHTPDFRGSNVRRTKMTEAMEEEWEKTKAQYESEGLSEDTISKIKTMEAYAERIDYELIVASVGDILKRKEPAGSVDGAILIFLPGVMEIKKCIDALTAFSKTVSQTLDIIPLHAALTPKEQNSVFAPVRKGVRKIVVATNVAETSITIDGVVYVIDSGRVKETKMENNMTKLVETWTSFASTRQRKGRAGRTRPGIVYKLFSKRQSLKLAPQQDPEILRIPLEQLCLSVKAMGEKDVEAFLSRALTPPSLTAIQIALNTLIDLGALDGTTGELTPLGKHMADIPADLRVAKMLIFGAVFRCLEPILVVASCMSVKNPFLSPMDKKDEAQNKKVQFSTAKSDLLTAWKAYDTWEKLKDSGATRSELKAFCEENYLSANTLFEIQNLKSQYLEALEAIGFAFKDSSGPQSRRRSEKCSCEQDNVNSDNMALIKAVILSGLYPNVIKVKMPDAKFDKMISGAVERETVTKEIRMFTKDDGRVFLHPTSILFQTNQYQVPFLVYFSKLETSKIFVHDATMVPMYGLLLFGGQVHVDHLGRGLEIGDGFVKLRAFARIGVLVNQLKKLLDAVLQAKISNPDLNVSESPVVETMIKLVSTDGI</sequence>
<dbReference type="PROSITE" id="PS51194">
    <property type="entry name" value="HELICASE_CTER"/>
    <property type="match status" value="1"/>
</dbReference>
<dbReference type="InterPro" id="IPR014001">
    <property type="entry name" value="Helicase_ATP-bd"/>
</dbReference>
<feature type="compositionally biased region" description="Low complexity" evidence="7">
    <location>
        <begin position="36"/>
        <end position="59"/>
    </location>
</feature>
<proteinExistence type="inferred from homology"/>
<dbReference type="InterPro" id="IPR011709">
    <property type="entry name" value="DEAD-box_helicase_OB_fold"/>
</dbReference>